<dbReference type="EC" id="3.1.22.1" evidence="3"/>
<reference evidence="5" key="2">
    <citation type="submission" date="2025-08" db="UniProtKB">
        <authorList>
            <consortium name="Ensembl"/>
        </authorList>
    </citation>
    <scope>IDENTIFICATION</scope>
</reference>
<keyword evidence="6" id="KW-1185">Reference proteome</keyword>
<sequence length="229" mass="25914">MPSCNALQQYGHSKGVVMMDKDNVVWLLHSTPKFPEGDESNNFYPESGKRYAQIFMCVTLPSDKSAQIAQHLKDINAHIFKKHNPEKLLKKDSSNIKRTLPYHEDLLSSGGLKFTRFVKQISKKRDPEGDLYVTIADTLQTNLSIQTWRSDPEESGKRPLFKTGEKNELVTIMSVKTDAGEWSHKCDHSKWCVSDIQNWMCVGDSNREPSQFERPGGALCINSKPVADA</sequence>
<evidence type="ECO:0000256" key="1">
    <source>
        <dbReference type="ARBA" id="ARBA00000447"/>
    </source>
</evidence>
<dbReference type="Ensembl" id="ENSMZET00005026302.1">
    <property type="protein sequence ID" value="ENSMZEP00005025475.1"/>
    <property type="gene ID" value="ENSMZEG00005019017.1"/>
</dbReference>
<evidence type="ECO:0000313" key="6">
    <source>
        <dbReference type="Proteomes" id="UP000265160"/>
    </source>
</evidence>
<dbReference type="GO" id="GO:0004531">
    <property type="term" value="F:deoxyribonuclease II activity"/>
    <property type="evidence" value="ECO:0007669"/>
    <property type="project" value="UniProtKB-EC"/>
</dbReference>
<evidence type="ECO:0000256" key="2">
    <source>
        <dbReference type="ARBA" id="ARBA00007527"/>
    </source>
</evidence>
<organism evidence="5 6">
    <name type="scientific">Maylandia zebra</name>
    <name type="common">zebra mbuna</name>
    <dbReference type="NCBI Taxonomy" id="106582"/>
    <lineage>
        <taxon>Eukaryota</taxon>
        <taxon>Metazoa</taxon>
        <taxon>Chordata</taxon>
        <taxon>Craniata</taxon>
        <taxon>Vertebrata</taxon>
        <taxon>Euteleostomi</taxon>
        <taxon>Actinopterygii</taxon>
        <taxon>Neopterygii</taxon>
        <taxon>Teleostei</taxon>
        <taxon>Neoteleostei</taxon>
        <taxon>Acanthomorphata</taxon>
        <taxon>Ovalentaria</taxon>
        <taxon>Cichlomorphae</taxon>
        <taxon>Cichliformes</taxon>
        <taxon>Cichlidae</taxon>
        <taxon>African cichlids</taxon>
        <taxon>Pseudocrenilabrinae</taxon>
        <taxon>Haplochromini</taxon>
        <taxon>Maylandia</taxon>
        <taxon>Maylandia zebra complex</taxon>
    </lineage>
</organism>
<dbReference type="STRING" id="106582.ENSMZEP00005025475"/>
<comment type="catalytic activity">
    <reaction evidence="1">
        <text>Endonucleolytic cleavage to nucleoside 3'-phosphates and 3'-phosphooligonucleotide end-products.</text>
        <dbReference type="EC" id="3.1.22.1"/>
    </reaction>
</comment>
<accession>A0A3P9CSY4</accession>
<dbReference type="PANTHER" id="PTHR10858:SF23">
    <property type="entry name" value="DEOXYRIBONUCLEASE II"/>
    <property type="match status" value="1"/>
</dbReference>
<proteinExistence type="inferred from homology"/>
<name>A0A3P9CSY4_9CICH</name>
<dbReference type="InterPro" id="IPR004947">
    <property type="entry name" value="DNase_II"/>
</dbReference>
<dbReference type="GO" id="GO:0006309">
    <property type="term" value="P:apoptotic DNA fragmentation"/>
    <property type="evidence" value="ECO:0007669"/>
    <property type="project" value="TreeGrafter"/>
</dbReference>
<keyword evidence="4" id="KW-0378">Hydrolase</keyword>
<reference evidence="5" key="3">
    <citation type="submission" date="2025-09" db="UniProtKB">
        <authorList>
            <consortium name="Ensembl"/>
        </authorList>
    </citation>
    <scope>IDENTIFICATION</scope>
</reference>
<dbReference type="GeneTree" id="ENSGT00390000002634"/>
<dbReference type="Proteomes" id="UP000265160">
    <property type="component" value="LG17"/>
</dbReference>
<evidence type="ECO:0000256" key="4">
    <source>
        <dbReference type="ARBA" id="ARBA00022801"/>
    </source>
</evidence>
<dbReference type="AlphaFoldDB" id="A0A3P9CSY4"/>
<evidence type="ECO:0000313" key="5">
    <source>
        <dbReference type="Ensembl" id="ENSMZEP00005025475.1"/>
    </source>
</evidence>
<comment type="similarity">
    <text evidence="2">Belongs to the DNase II family.</text>
</comment>
<reference evidence="5 6" key="1">
    <citation type="journal article" date="2014" name="Nature">
        <title>The genomic substrate for adaptive radiation in African cichlid fish.</title>
        <authorList>
            <person name="Brawand D."/>
            <person name="Wagner C.E."/>
            <person name="Li Y.I."/>
            <person name="Malinsky M."/>
            <person name="Keller I."/>
            <person name="Fan S."/>
            <person name="Simakov O."/>
            <person name="Ng A.Y."/>
            <person name="Lim Z.W."/>
            <person name="Bezault E."/>
            <person name="Turner-Maier J."/>
            <person name="Johnson J."/>
            <person name="Alcazar R."/>
            <person name="Noh H.J."/>
            <person name="Russell P."/>
            <person name="Aken B."/>
            <person name="Alfoldi J."/>
            <person name="Amemiya C."/>
            <person name="Azzouzi N."/>
            <person name="Baroiller J.F."/>
            <person name="Barloy-Hubler F."/>
            <person name="Berlin A."/>
            <person name="Bloomquist R."/>
            <person name="Carleton K.L."/>
            <person name="Conte M.A."/>
            <person name="D'Cotta H."/>
            <person name="Eshel O."/>
            <person name="Gaffney L."/>
            <person name="Galibert F."/>
            <person name="Gante H.F."/>
            <person name="Gnerre S."/>
            <person name="Greuter L."/>
            <person name="Guyon R."/>
            <person name="Haddad N.S."/>
            <person name="Haerty W."/>
            <person name="Harris R.M."/>
            <person name="Hofmann H.A."/>
            <person name="Hourlier T."/>
            <person name="Hulata G."/>
            <person name="Jaffe D.B."/>
            <person name="Lara M."/>
            <person name="Lee A.P."/>
            <person name="MacCallum I."/>
            <person name="Mwaiko S."/>
            <person name="Nikaido M."/>
            <person name="Nishihara H."/>
            <person name="Ozouf-Costaz C."/>
            <person name="Penman D.J."/>
            <person name="Przybylski D."/>
            <person name="Rakotomanga M."/>
            <person name="Renn S.C.P."/>
            <person name="Ribeiro F.J."/>
            <person name="Ron M."/>
            <person name="Salzburger W."/>
            <person name="Sanchez-Pulido L."/>
            <person name="Santos M.E."/>
            <person name="Searle S."/>
            <person name="Sharpe T."/>
            <person name="Swofford R."/>
            <person name="Tan F.J."/>
            <person name="Williams L."/>
            <person name="Young S."/>
            <person name="Yin S."/>
            <person name="Okada N."/>
            <person name="Kocher T.D."/>
            <person name="Miska E.A."/>
            <person name="Lander E.S."/>
            <person name="Venkatesh B."/>
            <person name="Fernald R.D."/>
            <person name="Meyer A."/>
            <person name="Ponting C.P."/>
            <person name="Streelman J.T."/>
            <person name="Lindblad-Toh K."/>
            <person name="Seehausen O."/>
            <person name="Di Palma F."/>
        </authorList>
    </citation>
    <scope>NUCLEOTIDE SEQUENCE</scope>
</reference>
<dbReference type="PANTHER" id="PTHR10858">
    <property type="entry name" value="DEOXYRIBONUCLEASE II"/>
    <property type="match status" value="1"/>
</dbReference>
<evidence type="ECO:0000256" key="3">
    <source>
        <dbReference type="ARBA" id="ARBA00012036"/>
    </source>
</evidence>
<dbReference type="Pfam" id="PF03265">
    <property type="entry name" value="DNase_II"/>
    <property type="match status" value="1"/>
</dbReference>
<protein>
    <recommendedName>
        <fullName evidence="3">deoxyribonuclease II</fullName>
        <ecNumber evidence="3">3.1.22.1</ecNumber>
    </recommendedName>
</protein>